<feature type="transmembrane region" description="Helical" evidence="1">
    <location>
        <begin position="126"/>
        <end position="144"/>
    </location>
</feature>
<organism evidence="3 4">
    <name type="scientific">Sinimarinibacterium flocculans</name>
    <dbReference type="NCBI Taxonomy" id="985250"/>
    <lineage>
        <taxon>Bacteria</taxon>
        <taxon>Pseudomonadati</taxon>
        <taxon>Pseudomonadota</taxon>
        <taxon>Gammaproteobacteria</taxon>
        <taxon>Nevskiales</taxon>
        <taxon>Nevskiaceae</taxon>
        <taxon>Sinimarinibacterium</taxon>
    </lineage>
</organism>
<dbReference type="EMBL" id="QICN01000013">
    <property type="protein sequence ID" value="PXV64225.1"/>
    <property type="molecule type" value="Genomic_DNA"/>
</dbReference>
<dbReference type="Pfam" id="PF22497">
    <property type="entry name" value="DUF6989"/>
    <property type="match status" value="1"/>
</dbReference>
<accession>A0A318E2P8</accession>
<comment type="caution">
    <text evidence="3">The sequence shown here is derived from an EMBL/GenBank/DDBJ whole genome shotgun (WGS) entry which is preliminary data.</text>
</comment>
<feature type="transmembrane region" description="Helical" evidence="1">
    <location>
        <begin position="156"/>
        <end position="180"/>
    </location>
</feature>
<protein>
    <recommendedName>
        <fullName evidence="2">DUF6989 domain-containing protein</fullName>
    </recommendedName>
</protein>
<name>A0A318E2P8_9GAMM</name>
<gene>
    <name evidence="3" type="ORF">C8D93_11319</name>
</gene>
<keyword evidence="4" id="KW-1185">Reference proteome</keyword>
<dbReference type="RefSeq" id="WP_110266688.1">
    <property type="nucleotide sequence ID" value="NZ_CAWNXA010000013.1"/>
</dbReference>
<feature type="domain" description="DUF6989" evidence="2">
    <location>
        <begin position="74"/>
        <end position="213"/>
    </location>
</feature>
<feature type="transmembrane region" description="Helical" evidence="1">
    <location>
        <begin position="100"/>
        <end position="119"/>
    </location>
</feature>
<keyword evidence="1" id="KW-0472">Membrane</keyword>
<feature type="transmembrane region" description="Helical" evidence="1">
    <location>
        <begin position="34"/>
        <end position="52"/>
    </location>
</feature>
<keyword evidence="1" id="KW-1133">Transmembrane helix</keyword>
<reference evidence="3 4" key="1">
    <citation type="submission" date="2018-04" db="EMBL/GenBank/DDBJ databases">
        <title>Genomic Encyclopedia of Type Strains, Phase IV (KMG-IV): sequencing the most valuable type-strain genomes for metagenomic binning, comparative biology and taxonomic classification.</title>
        <authorList>
            <person name="Goeker M."/>
        </authorList>
    </citation>
    <scope>NUCLEOTIDE SEQUENCE [LARGE SCALE GENOMIC DNA]</scope>
    <source>
        <strain evidence="3 4">DSM 104150</strain>
    </source>
</reference>
<dbReference type="AlphaFoldDB" id="A0A318E2P8"/>
<feature type="transmembrane region" description="Helical" evidence="1">
    <location>
        <begin position="192"/>
        <end position="213"/>
    </location>
</feature>
<evidence type="ECO:0000256" key="1">
    <source>
        <dbReference type="SAM" id="Phobius"/>
    </source>
</evidence>
<evidence type="ECO:0000313" key="3">
    <source>
        <dbReference type="EMBL" id="PXV64225.1"/>
    </source>
</evidence>
<sequence>MHRHLREALLFHTAFFVAAAAAIALTPMRAFGSVLLMAAVAYQIALPAWSLMRGHGDWLALWAFLLPLSLCQPLADWVLVDVAQTLTFPDHGIYRIGGAVPLYFCGLWTMALFPVLLAAQHSRRPWLAVTGAGLLVFAACEWIARPLGLWHARNVATVAGVAVYVLTAEVLLCWAALAAYRGTRGSALPVRVGAAAGVSLLYTGALLWALLVVDPLFSRG</sequence>
<dbReference type="OrthoDB" id="509480at2"/>
<keyword evidence="1" id="KW-0812">Transmembrane</keyword>
<evidence type="ECO:0000313" key="4">
    <source>
        <dbReference type="Proteomes" id="UP000248330"/>
    </source>
</evidence>
<dbReference type="InterPro" id="IPR054258">
    <property type="entry name" value="DUF6989"/>
</dbReference>
<dbReference type="Proteomes" id="UP000248330">
    <property type="component" value="Unassembled WGS sequence"/>
</dbReference>
<feature type="transmembrane region" description="Helical" evidence="1">
    <location>
        <begin position="59"/>
        <end position="80"/>
    </location>
</feature>
<proteinExistence type="predicted"/>
<evidence type="ECO:0000259" key="2">
    <source>
        <dbReference type="Pfam" id="PF22497"/>
    </source>
</evidence>